<feature type="compositionally biased region" description="Polar residues" evidence="1">
    <location>
        <begin position="70"/>
        <end position="80"/>
    </location>
</feature>
<feature type="region of interest" description="Disordered" evidence="1">
    <location>
        <begin position="58"/>
        <end position="113"/>
    </location>
</feature>
<feature type="compositionally biased region" description="Basic residues" evidence="1">
    <location>
        <begin position="92"/>
        <end position="106"/>
    </location>
</feature>
<comment type="caution">
    <text evidence="2">The sequence shown here is derived from an EMBL/GenBank/DDBJ whole genome shotgun (WGS) entry which is preliminary data.</text>
</comment>
<dbReference type="AlphaFoldDB" id="A0AAN6ZBC9"/>
<organism evidence="2 3">
    <name type="scientific">Trichocladium antarcticum</name>
    <dbReference type="NCBI Taxonomy" id="1450529"/>
    <lineage>
        <taxon>Eukaryota</taxon>
        <taxon>Fungi</taxon>
        <taxon>Dikarya</taxon>
        <taxon>Ascomycota</taxon>
        <taxon>Pezizomycotina</taxon>
        <taxon>Sordariomycetes</taxon>
        <taxon>Sordariomycetidae</taxon>
        <taxon>Sordariales</taxon>
        <taxon>Chaetomiaceae</taxon>
        <taxon>Trichocladium</taxon>
    </lineage>
</organism>
<proteinExistence type="predicted"/>
<dbReference type="EMBL" id="MU853415">
    <property type="protein sequence ID" value="KAK4132815.1"/>
    <property type="molecule type" value="Genomic_DNA"/>
</dbReference>
<accession>A0AAN6ZBC9</accession>
<name>A0AAN6ZBC9_9PEZI</name>
<dbReference type="Proteomes" id="UP001304895">
    <property type="component" value="Unassembled WGS sequence"/>
</dbReference>
<evidence type="ECO:0000313" key="2">
    <source>
        <dbReference type="EMBL" id="KAK4132815.1"/>
    </source>
</evidence>
<gene>
    <name evidence="2" type="ORF">BT67DRAFT_73746</name>
</gene>
<keyword evidence="3" id="KW-1185">Reference proteome</keyword>
<reference evidence="2" key="2">
    <citation type="submission" date="2023-05" db="EMBL/GenBank/DDBJ databases">
        <authorList>
            <consortium name="Lawrence Berkeley National Laboratory"/>
            <person name="Steindorff A."/>
            <person name="Hensen N."/>
            <person name="Bonometti L."/>
            <person name="Westerberg I."/>
            <person name="Brannstrom I.O."/>
            <person name="Guillou S."/>
            <person name="Cros-Aarteil S."/>
            <person name="Calhoun S."/>
            <person name="Haridas S."/>
            <person name="Kuo A."/>
            <person name="Mondo S."/>
            <person name="Pangilinan J."/>
            <person name="Riley R."/>
            <person name="Labutti K."/>
            <person name="Andreopoulos B."/>
            <person name="Lipzen A."/>
            <person name="Chen C."/>
            <person name="Yanf M."/>
            <person name="Daum C."/>
            <person name="Ng V."/>
            <person name="Clum A."/>
            <person name="Ohm R."/>
            <person name="Martin F."/>
            <person name="Silar P."/>
            <person name="Natvig D."/>
            <person name="Lalanne C."/>
            <person name="Gautier V."/>
            <person name="Ament-Velasquez S.L."/>
            <person name="Kruys A."/>
            <person name="Hutchinson M.I."/>
            <person name="Powell A.J."/>
            <person name="Barry K."/>
            <person name="Miller A.N."/>
            <person name="Grigoriev I.V."/>
            <person name="Debuchy R."/>
            <person name="Gladieux P."/>
            <person name="Thoren M.H."/>
            <person name="Johannesson H."/>
        </authorList>
    </citation>
    <scope>NUCLEOTIDE SEQUENCE</scope>
    <source>
        <strain evidence="2">CBS 123565</strain>
    </source>
</reference>
<evidence type="ECO:0000256" key="1">
    <source>
        <dbReference type="SAM" id="MobiDB-lite"/>
    </source>
</evidence>
<protein>
    <submittedName>
        <fullName evidence="2">Uncharacterized protein</fullName>
    </submittedName>
</protein>
<sequence>MRRGLLELVVECGWDLDTYAGSHEPTRRGIPCIYQHTCGAVWGRWYFVPSVVKQRMERAKPTDGVECSQVEPSNRLSTWPSPSPSRTDRQSTRRPGRRVEKRRPMRRVAGTSSPSQFDIIQLGWLVLMQTAQAPRSSARRDVGRAELSSCQPCRPLGIGPPCPRCRDAGLLGVSSRCCKPSALDFKDWLGCAWQGRVRSRWAARKLP</sequence>
<reference evidence="2" key="1">
    <citation type="journal article" date="2023" name="Mol. Phylogenet. Evol.">
        <title>Genome-scale phylogeny and comparative genomics of the fungal order Sordariales.</title>
        <authorList>
            <person name="Hensen N."/>
            <person name="Bonometti L."/>
            <person name="Westerberg I."/>
            <person name="Brannstrom I.O."/>
            <person name="Guillou S."/>
            <person name="Cros-Aarteil S."/>
            <person name="Calhoun S."/>
            <person name="Haridas S."/>
            <person name="Kuo A."/>
            <person name="Mondo S."/>
            <person name="Pangilinan J."/>
            <person name="Riley R."/>
            <person name="LaButti K."/>
            <person name="Andreopoulos B."/>
            <person name="Lipzen A."/>
            <person name="Chen C."/>
            <person name="Yan M."/>
            <person name="Daum C."/>
            <person name="Ng V."/>
            <person name="Clum A."/>
            <person name="Steindorff A."/>
            <person name="Ohm R.A."/>
            <person name="Martin F."/>
            <person name="Silar P."/>
            <person name="Natvig D.O."/>
            <person name="Lalanne C."/>
            <person name="Gautier V."/>
            <person name="Ament-Velasquez S.L."/>
            <person name="Kruys A."/>
            <person name="Hutchinson M.I."/>
            <person name="Powell A.J."/>
            <person name="Barry K."/>
            <person name="Miller A.N."/>
            <person name="Grigoriev I.V."/>
            <person name="Debuchy R."/>
            <person name="Gladieux P."/>
            <person name="Hiltunen Thoren M."/>
            <person name="Johannesson H."/>
        </authorList>
    </citation>
    <scope>NUCLEOTIDE SEQUENCE</scope>
    <source>
        <strain evidence="2">CBS 123565</strain>
    </source>
</reference>
<evidence type="ECO:0000313" key="3">
    <source>
        <dbReference type="Proteomes" id="UP001304895"/>
    </source>
</evidence>